<organism evidence="1 2">
    <name type="scientific">Zophobas morio</name>
    <dbReference type="NCBI Taxonomy" id="2755281"/>
    <lineage>
        <taxon>Eukaryota</taxon>
        <taxon>Metazoa</taxon>
        <taxon>Ecdysozoa</taxon>
        <taxon>Arthropoda</taxon>
        <taxon>Hexapoda</taxon>
        <taxon>Insecta</taxon>
        <taxon>Pterygota</taxon>
        <taxon>Neoptera</taxon>
        <taxon>Endopterygota</taxon>
        <taxon>Coleoptera</taxon>
        <taxon>Polyphaga</taxon>
        <taxon>Cucujiformia</taxon>
        <taxon>Tenebrionidae</taxon>
        <taxon>Zophobas</taxon>
    </lineage>
</organism>
<proteinExistence type="predicted"/>
<dbReference type="AlphaFoldDB" id="A0AA38MTB0"/>
<reference evidence="1" key="1">
    <citation type="journal article" date="2023" name="G3 (Bethesda)">
        <title>Whole genome assemblies of Zophobas morio and Tenebrio molitor.</title>
        <authorList>
            <person name="Kaur S."/>
            <person name="Stinson S.A."/>
            <person name="diCenzo G.C."/>
        </authorList>
    </citation>
    <scope>NUCLEOTIDE SEQUENCE</scope>
    <source>
        <strain evidence="1">QUZm001</strain>
    </source>
</reference>
<gene>
    <name evidence="1" type="ORF">Zmor_001984</name>
</gene>
<sequence>MLQVNLNEIYLLQRHFCNQKSHNCPRRHEAHVSGGPAPTGRGFTPWGFYLFHRGPPFLSRRLVLLEFQVERGQHIIDSALSLPDYLGLFHPKTKHKEVAWRGSLGFGLAMEKKPFFDVGPLVLTLQAAKYDSCVHRWSRYPQGRPHQPW</sequence>
<accession>A0AA38MTB0</accession>
<keyword evidence="2" id="KW-1185">Reference proteome</keyword>
<dbReference type="EMBL" id="JALNTZ010000001">
    <property type="protein sequence ID" value="KAJ3666546.1"/>
    <property type="molecule type" value="Genomic_DNA"/>
</dbReference>
<comment type="caution">
    <text evidence="1">The sequence shown here is derived from an EMBL/GenBank/DDBJ whole genome shotgun (WGS) entry which is preliminary data.</text>
</comment>
<dbReference type="Proteomes" id="UP001168821">
    <property type="component" value="Unassembled WGS sequence"/>
</dbReference>
<protein>
    <submittedName>
        <fullName evidence="1">Uncharacterized protein</fullName>
    </submittedName>
</protein>
<name>A0AA38MTB0_9CUCU</name>
<evidence type="ECO:0000313" key="2">
    <source>
        <dbReference type="Proteomes" id="UP001168821"/>
    </source>
</evidence>
<evidence type="ECO:0000313" key="1">
    <source>
        <dbReference type="EMBL" id="KAJ3666546.1"/>
    </source>
</evidence>